<feature type="domain" description="AAA+ ATPase" evidence="1">
    <location>
        <begin position="44"/>
        <end position="177"/>
    </location>
</feature>
<reference evidence="2" key="1">
    <citation type="submission" date="2018-06" db="EMBL/GenBank/DDBJ databases">
        <authorList>
            <person name="Zhirakovskaya E."/>
        </authorList>
    </citation>
    <scope>NUCLEOTIDE SEQUENCE</scope>
</reference>
<dbReference type="InterPro" id="IPR025420">
    <property type="entry name" value="DUF4143"/>
</dbReference>
<dbReference type="InterPro" id="IPR041682">
    <property type="entry name" value="AAA_14"/>
</dbReference>
<dbReference type="PANTHER" id="PTHR33295">
    <property type="entry name" value="ATPASE"/>
    <property type="match status" value="1"/>
</dbReference>
<gene>
    <name evidence="2" type="ORF">MNBD_PLANCTO02-222</name>
</gene>
<dbReference type="SMART" id="SM00382">
    <property type="entry name" value="AAA"/>
    <property type="match status" value="1"/>
</dbReference>
<dbReference type="SUPFAM" id="SSF52540">
    <property type="entry name" value="P-loop containing nucleoside triphosphate hydrolases"/>
    <property type="match status" value="1"/>
</dbReference>
<proteinExistence type="predicted"/>
<sequence>MDIKQFITPYSPWFNSEEKERWESSIPSFRRPVFEQLMDDLDSIEQMLSVTGPRRVGKSTLLHQMIQHLINEKNVPVENILYYSFDDPALFQKNCSGEQLIELLFESAKKREGTVYLFLDEIQTLERWELYLKKYYDLKFPCRVVVSGSASSPFFKKSRESLLGRIKDYHVLPFSFCEYLLFELTQEKRTDLIQEVHSIRSAGEQLKGMLIRSPSHLETEYTRIPELSLELWDYSSRVMETYLVDGGFPEVWKMPTQEKKIEYLYDNQVKKVIYEDLVVATELRKPEQLKRFYISLLGHPGVEVNFTKSSNETEVNRQQIEKYLPLLEMTDLIAHASKFRKSATRVRKGNRKYYLIDLALRNTVLRIGKELLEDSTTMGLYAENLVFNALRKWKGMIQLDYYRENNQEVDFIVQVTPSKYIPIEVKYRNQWSRSDLKGIDYFRNISAN</sequence>
<evidence type="ECO:0000313" key="2">
    <source>
        <dbReference type="EMBL" id="VAX38683.1"/>
    </source>
</evidence>
<dbReference type="AlphaFoldDB" id="A0A3B1DP95"/>
<dbReference type="PANTHER" id="PTHR33295:SF8">
    <property type="entry name" value="AAA+ ATPASE DOMAIN-CONTAINING PROTEIN"/>
    <property type="match status" value="1"/>
</dbReference>
<organism evidence="2">
    <name type="scientific">hydrothermal vent metagenome</name>
    <dbReference type="NCBI Taxonomy" id="652676"/>
    <lineage>
        <taxon>unclassified sequences</taxon>
        <taxon>metagenomes</taxon>
        <taxon>ecological metagenomes</taxon>
    </lineage>
</organism>
<dbReference type="InterPro" id="IPR003593">
    <property type="entry name" value="AAA+_ATPase"/>
</dbReference>
<dbReference type="EMBL" id="UOGL01000244">
    <property type="protein sequence ID" value="VAX38683.1"/>
    <property type="molecule type" value="Genomic_DNA"/>
</dbReference>
<accession>A0A3B1DP95</accession>
<dbReference type="Pfam" id="PF13173">
    <property type="entry name" value="AAA_14"/>
    <property type="match status" value="1"/>
</dbReference>
<dbReference type="Pfam" id="PF13635">
    <property type="entry name" value="DUF4143"/>
    <property type="match status" value="1"/>
</dbReference>
<name>A0A3B1DP95_9ZZZZ</name>
<protein>
    <recommendedName>
        <fullName evidence="1">AAA+ ATPase domain-containing protein</fullName>
    </recommendedName>
</protein>
<evidence type="ECO:0000259" key="1">
    <source>
        <dbReference type="SMART" id="SM00382"/>
    </source>
</evidence>
<dbReference type="InterPro" id="IPR027417">
    <property type="entry name" value="P-loop_NTPase"/>
</dbReference>
<dbReference type="Gene3D" id="3.40.50.300">
    <property type="entry name" value="P-loop containing nucleotide triphosphate hydrolases"/>
    <property type="match status" value="1"/>
</dbReference>